<protein>
    <submittedName>
        <fullName evidence="1">Uncharacterized protein</fullName>
    </submittedName>
</protein>
<reference evidence="1" key="2">
    <citation type="submission" date="2020-11" db="EMBL/GenBank/DDBJ databases">
        <authorList>
            <person name="McCartney M.A."/>
            <person name="Auch B."/>
            <person name="Kono T."/>
            <person name="Mallez S."/>
            <person name="Becker A."/>
            <person name="Gohl D.M."/>
            <person name="Silverstein K.A.T."/>
            <person name="Koren S."/>
            <person name="Bechman K.B."/>
            <person name="Herman A."/>
            <person name="Abrahante J.E."/>
            <person name="Garbe J."/>
        </authorList>
    </citation>
    <scope>NUCLEOTIDE SEQUENCE</scope>
    <source>
        <strain evidence="1">Duluth1</strain>
        <tissue evidence="1">Whole animal</tissue>
    </source>
</reference>
<sequence length="91" mass="10409">MERKKPDRRQAAKVVMMYRIVNNLVDIDSRSVLIPAGVHTRGHANRFIVPFTTVNAYQYSFFPTGIRLWNGLPEQVVNSRLSSLAPLAVRR</sequence>
<organism evidence="1 2">
    <name type="scientific">Dreissena polymorpha</name>
    <name type="common">Zebra mussel</name>
    <name type="synonym">Mytilus polymorpha</name>
    <dbReference type="NCBI Taxonomy" id="45954"/>
    <lineage>
        <taxon>Eukaryota</taxon>
        <taxon>Metazoa</taxon>
        <taxon>Spiralia</taxon>
        <taxon>Lophotrochozoa</taxon>
        <taxon>Mollusca</taxon>
        <taxon>Bivalvia</taxon>
        <taxon>Autobranchia</taxon>
        <taxon>Heteroconchia</taxon>
        <taxon>Euheterodonta</taxon>
        <taxon>Imparidentia</taxon>
        <taxon>Neoheterodontei</taxon>
        <taxon>Myida</taxon>
        <taxon>Dreissenoidea</taxon>
        <taxon>Dreissenidae</taxon>
        <taxon>Dreissena</taxon>
    </lineage>
</organism>
<comment type="caution">
    <text evidence="1">The sequence shown here is derived from an EMBL/GenBank/DDBJ whole genome shotgun (WGS) entry which is preliminary data.</text>
</comment>
<dbReference type="AlphaFoldDB" id="A0A9D4GTX5"/>
<gene>
    <name evidence="1" type="ORF">DPMN_123160</name>
</gene>
<dbReference type="EMBL" id="JAIWYP010000005">
    <property type="protein sequence ID" value="KAH3821396.1"/>
    <property type="molecule type" value="Genomic_DNA"/>
</dbReference>
<keyword evidence="2" id="KW-1185">Reference proteome</keyword>
<proteinExistence type="predicted"/>
<name>A0A9D4GTX5_DREPO</name>
<evidence type="ECO:0000313" key="1">
    <source>
        <dbReference type="EMBL" id="KAH3821396.1"/>
    </source>
</evidence>
<dbReference type="Proteomes" id="UP000828390">
    <property type="component" value="Unassembled WGS sequence"/>
</dbReference>
<evidence type="ECO:0000313" key="2">
    <source>
        <dbReference type="Proteomes" id="UP000828390"/>
    </source>
</evidence>
<accession>A0A9D4GTX5</accession>
<reference evidence="1" key="1">
    <citation type="journal article" date="2019" name="bioRxiv">
        <title>The Genome of the Zebra Mussel, Dreissena polymorpha: A Resource for Invasive Species Research.</title>
        <authorList>
            <person name="McCartney M.A."/>
            <person name="Auch B."/>
            <person name="Kono T."/>
            <person name="Mallez S."/>
            <person name="Zhang Y."/>
            <person name="Obille A."/>
            <person name="Becker A."/>
            <person name="Abrahante J.E."/>
            <person name="Garbe J."/>
            <person name="Badalamenti J.P."/>
            <person name="Herman A."/>
            <person name="Mangelson H."/>
            <person name="Liachko I."/>
            <person name="Sullivan S."/>
            <person name="Sone E.D."/>
            <person name="Koren S."/>
            <person name="Silverstein K.A.T."/>
            <person name="Beckman K.B."/>
            <person name="Gohl D.M."/>
        </authorList>
    </citation>
    <scope>NUCLEOTIDE SEQUENCE</scope>
    <source>
        <strain evidence="1">Duluth1</strain>
        <tissue evidence="1">Whole animal</tissue>
    </source>
</reference>